<feature type="domain" description="DUF4384" evidence="2">
    <location>
        <begin position="450"/>
        <end position="523"/>
    </location>
</feature>
<dbReference type="EMBL" id="JBDLOB010000004">
    <property type="protein sequence ID" value="MEN8626099.1"/>
    <property type="molecule type" value="Genomic_DNA"/>
</dbReference>
<dbReference type="Pfam" id="PF14326">
    <property type="entry name" value="DUF4384"/>
    <property type="match status" value="1"/>
</dbReference>
<evidence type="ECO:0000259" key="2">
    <source>
        <dbReference type="Pfam" id="PF14326"/>
    </source>
</evidence>
<gene>
    <name evidence="3" type="ORF">ABFV72_08750</name>
</gene>
<name>A0ABV0D604_9GAMM</name>
<evidence type="ECO:0000313" key="4">
    <source>
        <dbReference type="Proteomes" id="UP001414441"/>
    </source>
</evidence>
<dbReference type="PANTHER" id="PTHR48104">
    <property type="entry name" value="METACASPASE-4"/>
    <property type="match status" value="1"/>
</dbReference>
<dbReference type="SUPFAM" id="SSF52129">
    <property type="entry name" value="Caspase-like"/>
    <property type="match status" value="1"/>
</dbReference>
<dbReference type="InterPro" id="IPR029030">
    <property type="entry name" value="Caspase-like_dom_sf"/>
</dbReference>
<reference evidence="3 4" key="1">
    <citation type="submission" date="2024-05" db="EMBL/GenBank/DDBJ databases">
        <title>Genome sequencing of Marine Estuary Bacteria, Pseudoalteromonas distincta strain FA, Psychrobacter proteolyticus strain EA, and Shewanella baltica strain CA.</title>
        <authorList>
            <person name="Dieffenbach S.A."/>
            <person name="Maclea K.S."/>
        </authorList>
    </citation>
    <scope>NUCLEOTIDE SEQUENCE [LARGE SCALE GENOMIC DNA]</scope>
    <source>
        <strain evidence="3 4">EA</strain>
    </source>
</reference>
<organism evidence="3 4">
    <name type="scientific">Psychrobacter proteolyticus</name>
    <dbReference type="NCBI Taxonomy" id="147825"/>
    <lineage>
        <taxon>Bacteria</taxon>
        <taxon>Pseudomonadati</taxon>
        <taxon>Pseudomonadota</taxon>
        <taxon>Gammaproteobacteria</taxon>
        <taxon>Moraxellales</taxon>
        <taxon>Moraxellaceae</taxon>
        <taxon>Psychrobacter</taxon>
    </lineage>
</organism>
<evidence type="ECO:0000259" key="1">
    <source>
        <dbReference type="Pfam" id="PF00656"/>
    </source>
</evidence>
<sequence length="577" mass="64010">MINNFKNLAKIAITVSLVSTTSISYAKNVALLIGVSDYKNLEKNDLDGPKNDVKALQSVLIENWQFKPENIVTLIDSQATQQGIINALNNLEQRTEADDEILIYLSGHGTSIFDEEGGSNRFKNGLSSNSGAFVPYEYDSQKILAALDKEDVLEAVKNNFITGQYHIKPIIQKLEKNRRITGIIDACFSEHGFRGITTENALPNRLLPFNKATPQKLSVSSTSNISEFNDDEYPYQNTVTIAASSKAQPAIDINIPFLNNNPHTTFDNKPHGLFSDLLIRILDGDIDAGGEDGIISYTDLENTMKSHIVNYPIGKEVLQTPHFQPLLTNSNAHNLMNRPLFGLNRNVMRQRSSNDRLKIKIDNLDIFNQIVDNSLFVSQNSGLIDFVVTGQDSQWQLSAGNGTNILDKGNNQQLKNRINTEHWLRSHIAKIPSIANLRVNALPEVAGNVFKEGEDIQLAISVDRPSALLAFNINSQGDINILYPINSEENQMIAANLLKTIPEKEKIPVKAPFGLDQIVFITLSSPLTHTELNEMSNLFSGSNSTMNTPEIKKLSSIIESKATAMRKLNIQTLPNES</sequence>
<dbReference type="InterPro" id="IPR011600">
    <property type="entry name" value="Pept_C14_caspase"/>
</dbReference>
<dbReference type="Gene3D" id="3.40.50.1460">
    <property type="match status" value="1"/>
</dbReference>
<comment type="caution">
    <text evidence="3">The sequence shown here is derived from an EMBL/GenBank/DDBJ whole genome shotgun (WGS) entry which is preliminary data.</text>
</comment>
<proteinExistence type="predicted"/>
<protein>
    <submittedName>
        <fullName evidence="3">Caspase family protein</fullName>
    </submittedName>
</protein>
<feature type="domain" description="Peptidase C14 caspase" evidence="1">
    <location>
        <begin position="28"/>
        <end position="281"/>
    </location>
</feature>
<dbReference type="InterPro" id="IPR025493">
    <property type="entry name" value="DUF4384"/>
</dbReference>
<evidence type="ECO:0000313" key="3">
    <source>
        <dbReference type="EMBL" id="MEN8626099.1"/>
    </source>
</evidence>
<accession>A0ABV0D604</accession>
<dbReference type="Proteomes" id="UP001414441">
    <property type="component" value="Unassembled WGS sequence"/>
</dbReference>
<dbReference type="RefSeq" id="WP_347163216.1">
    <property type="nucleotide sequence ID" value="NZ_JBDLOB010000004.1"/>
</dbReference>
<keyword evidence="4" id="KW-1185">Reference proteome</keyword>
<dbReference type="Pfam" id="PF00656">
    <property type="entry name" value="Peptidase_C14"/>
    <property type="match status" value="1"/>
</dbReference>
<dbReference type="InterPro" id="IPR050452">
    <property type="entry name" value="Metacaspase"/>
</dbReference>
<dbReference type="PANTHER" id="PTHR48104:SF30">
    <property type="entry name" value="METACASPASE-1"/>
    <property type="match status" value="1"/>
</dbReference>